<dbReference type="PROSITE" id="PS51257">
    <property type="entry name" value="PROKAR_LIPOPROTEIN"/>
    <property type="match status" value="1"/>
</dbReference>
<evidence type="ECO:0000259" key="1">
    <source>
        <dbReference type="SMART" id="SM00867"/>
    </source>
</evidence>
<dbReference type="SMART" id="SM00867">
    <property type="entry name" value="YceI"/>
    <property type="match status" value="1"/>
</dbReference>
<sequence>MKKLSVFILGLSVLFISCKEKTKEEKVNEVEATITETPKIADAVYMVNSKTSILNWKGSKPTGTHNGTVTVNKGSMEIKGGKLIAGKFVFDMNTITVLDMPEDDEYNAKLKGHLKSGDFFDVENNPTSTFEIVEVANKSDEIFIKGNLAIKGITKSIEFPAELKVTDTGVKLTGNAFKIDRTEFDIRFKSQKFFNDLKDQFINDEFEISFEINASK</sequence>
<evidence type="ECO:0000313" key="3">
    <source>
        <dbReference type="Proteomes" id="UP000256429"/>
    </source>
</evidence>
<dbReference type="SUPFAM" id="SSF101874">
    <property type="entry name" value="YceI-like"/>
    <property type="match status" value="1"/>
</dbReference>
<dbReference type="Gene3D" id="2.40.128.110">
    <property type="entry name" value="Lipid/polyisoprenoid-binding, YceI-like"/>
    <property type="match status" value="1"/>
</dbReference>
<organism evidence="2 3">
    <name type="scientific">Lutibacter oceani</name>
    <dbReference type="NCBI Taxonomy" id="1853311"/>
    <lineage>
        <taxon>Bacteria</taxon>
        <taxon>Pseudomonadati</taxon>
        <taxon>Bacteroidota</taxon>
        <taxon>Flavobacteriia</taxon>
        <taxon>Flavobacteriales</taxon>
        <taxon>Flavobacteriaceae</taxon>
        <taxon>Lutibacter</taxon>
    </lineage>
</organism>
<proteinExistence type="predicted"/>
<name>A0A3D9RT90_9FLAO</name>
<dbReference type="InterPro" id="IPR036761">
    <property type="entry name" value="TTHA0802/YceI-like_sf"/>
</dbReference>
<dbReference type="RefSeq" id="WP_115877868.1">
    <property type="nucleotide sequence ID" value="NZ_QTTQ01000009.1"/>
</dbReference>
<keyword evidence="3" id="KW-1185">Reference proteome</keyword>
<protein>
    <submittedName>
        <fullName evidence="2">Polyisoprenoid-binding protein YceI</fullName>
    </submittedName>
</protein>
<dbReference type="AlphaFoldDB" id="A0A3D9RT90"/>
<dbReference type="Pfam" id="PF04264">
    <property type="entry name" value="YceI"/>
    <property type="match status" value="1"/>
</dbReference>
<dbReference type="PANTHER" id="PTHR34406:SF1">
    <property type="entry name" value="PROTEIN YCEI"/>
    <property type="match status" value="1"/>
</dbReference>
<feature type="domain" description="Lipid/polyisoprenoid-binding YceI-like" evidence="1">
    <location>
        <begin position="44"/>
        <end position="215"/>
    </location>
</feature>
<comment type="caution">
    <text evidence="2">The sequence shown here is derived from an EMBL/GenBank/DDBJ whole genome shotgun (WGS) entry which is preliminary data.</text>
</comment>
<accession>A0A3D9RT90</accession>
<gene>
    <name evidence="2" type="ORF">BX611_0473</name>
</gene>
<dbReference type="PANTHER" id="PTHR34406">
    <property type="entry name" value="PROTEIN YCEI"/>
    <property type="match status" value="1"/>
</dbReference>
<dbReference type="InterPro" id="IPR007372">
    <property type="entry name" value="Lipid/polyisoprenoid-bd_YceI"/>
</dbReference>
<dbReference type="OrthoDB" id="951410at2"/>
<dbReference type="Proteomes" id="UP000256429">
    <property type="component" value="Unassembled WGS sequence"/>
</dbReference>
<dbReference type="EMBL" id="QTTQ01000009">
    <property type="protein sequence ID" value="REE83189.1"/>
    <property type="molecule type" value="Genomic_DNA"/>
</dbReference>
<reference evidence="2 3" key="1">
    <citation type="submission" date="2018-08" db="EMBL/GenBank/DDBJ databases">
        <title>Genomic Encyclopedia of Type Strains, Phase III (KMG-III): the genomes of soil and plant-associated and newly described type strains.</title>
        <authorList>
            <person name="Whitman W."/>
        </authorList>
    </citation>
    <scope>NUCLEOTIDE SEQUENCE [LARGE SCALE GENOMIC DNA]</scope>
    <source>
        <strain evidence="2 3">325-5</strain>
    </source>
</reference>
<evidence type="ECO:0000313" key="2">
    <source>
        <dbReference type="EMBL" id="REE83189.1"/>
    </source>
</evidence>